<dbReference type="EMBL" id="OU015568">
    <property type="protein sequence ID" value="CAG5084143.1"/>
    <property type="molecule type" value="Genomic_DNA"/>
</dbReference>
<feature type="domain" description="C2H2-type" evidence="3">
    <location>
        <begin position="1157"/>
        <end position="1184"/>
    </location>
</feature>
<feature type="region of interest" description="Disordered" evidence="2">
    <location>
        <begin position="1113"/>
        <end position="1152"/>
    </location>
</feature>
<proteinExistence type="predicted"/>
<evidence type="ECO:0000256" key="2">
    <source>
        <dbReference type="SAM" id="MobiDB-lite"/>
    </source>
</evidence>
<dbReference type="Gene3D" id="3.30.160.60">
    <property type="entry name" value="Classic Zinc Finger"/>
    <property type="match status" value="4"/>
</dbReference>
<evidence type="ECO:0000313" key="4">
    <source>
        <dbReference type="EMBL" id="CAG5084143.1"/>
    </source>
</evidence>
<dbReference type="PROSITE" id="PS50157">
    <property type="entry name" value="ZINC_FINGER_C2H2_2"/>
    <property type="match status" value="8"/>
</dbReference>
<dbReference type="SUPFAM" id="SSF57667">
    <property type="entry name" value="beta-beta-alpha zinc fingers"/>
    <property type="match status" value="4"/>
</dbReference>
<dbReference type="Pfam" id="PF10350">
    <property type="entry name" value="DUF2428"/>
    <property type="match status" value="1"/>
</dbReference>
<feature type="compositionally biased region" description="Basic and acidic residues" evidence="2">
    <location>
        <begin position="1220"/>
        <end position="1231"/>
    </location>
</feature>
<feature type="region of interest" description="Disordered" evidence="2">
    <location>
        <begin position="1215"/>
        <end position="1234"/>
    </location>
</feature>
<dbReference type="Proteomes" id="UP001158576">
    <property type="component" value="Chromosome PAR"/>
</dbReference>
<feature type="domain" description="C2H2-type" evidence="3">
    <location>
        <begin position="1185"/>
        <end position="1212"/>
    </location>
</feature>
<feature type="domain" description="C2H2-type" evidence="3">
    <location>
        <begin position="1411"/>
        <end position="1431"/>
    </location>
</feature>
<feature type="domain" description="C2H2-type" evidence="3">
    <location>
        <begin position="1282"/>
        <end position="1305"/>
    </location>
</feature>
<feature type="domain" description="C2H2-type" evidence="3">
    <location>
        <begin position="1383"/>
        <end position="1405"/>
    </location>
</feature>
<dbReference type="PANTHER" id="PTHR14387:SF0">
    <property type="entry name" value="DUF2428 DOMAIN-CONTAINING PROTEIN"/>
    <property type="match status" value="1"/>
</dbReference>
<reference evidence="4 5" key="1">
    <citation type="submission" date="2021-04" db="EMBL/GenBank/DDBJ databases">
        <authorList>
            <person name="Bliznina A."/>
        </authorList>
    </citation>
    <scope>NUCLEOTIDE SEQUENCE [LARGE SCALE GENOMIC DNA]</scope>
</reference>
<dbReference type="InterPro" id="IPR013087">
    <property type="entry name" value="Znf_C2H2_type"/>
</dbReference>
<keyword evidence="1" id="KW-0479">Metal-binding</keyword>
<feature type="domain" description="C2H2-type" evidence="3">
    <location>
        <begin position="1064"/>
        <end position="1092"/>
    </location>
</feature>
<accession>A0ABN7RR48</accession>
<evidence type="ECO:0000313" key="5">
    <source>
        <dbReference type="Proteomes" id="UP001158576"/>
    </source>
</evidence>
<keyword evidence="1" id="KW-0863">Zinc-finger</keyword>
<dbReference type="Pfam" id="PF00096">
    <property type="entry name" value="zf-C2H2"/>
    <property type="match status" value="3"/>
</dbReference>
<evidence type="ECO:0000259" key="3">
    <source>
        <dbReference type="PROSITE" id="PS50157"/>
    </source>
</evidence>
<organism evidence="4 5">
    <name type="scientific">Oikopleura dioica</name>
    <name type="common">Tunicate</name>
    <dbReference type="NCBI Taxonomy" id="34765"/>
    <lineage>
        <taxon>Eukaryota</taxon>
        <taxon>Metazoa</taxon>
        <taxon>Chordata</taxon>
        <taxon>Tunicata</taxon>
        <taxon>Appendicularia</taxon>
        <taxon>Copelata</taxon>
        <taxon>Oikopleuridae</taxon>
        <taxon>Oikopleura</taxon>
    </lineage>
</organism>
<dbReference type="InterPro" id="IPR019442">
    <property type="entry name" value="THADA/TRM732_DUF2428"/>
</dbReference>
<keyword evidence="5" id="KW-1185">Reference proteome</keyword>
<dbReference type="InterPro" id="IPR051954">
    <property type="entry name" value="tRNA_methyltransferase_THADA"/>
</dbReference>
<name>A0ABN7RR48_OIKDI</name>
<dbReference type="Pfam" id="PF25150">
    <property type="entry name" value="TPR_Trm732"/>
    <property type="match status" value="1"/>
</dbReference>
<feature type="compositionally biased region" description="Acidic residues" evidence="2">
    <location>
        <begin position="1119"/>
        <end position="1142"/>
    </location>
</feature>
<dbReference type="InterPro" id="IPR036236">
    <property type="entry name" value="Znf_C2H2_sf"/>
</dbReference>
<dbReference type="PANTHER" id="PTHR14387">
    <property type="entry name" value="THADA/DEATH RECEPTOR INTERACTING PROTEIN"/>
    <property type="match status" value="1"/>
</dbReference>
<feature type="domain" description="C2H2-type" evidence="3">
    <location>
        <begin position="1006"/>
        <end position="1035"/>
    </location>
</feature>
<protein>
    <submittedName>
        <fullName evidence="4">Oidioi.mRNA.OKI2018_I69.PAR.g10561.t1.cds</fullName>
    </submittedName>
</protein>
<gene>
    <name evidence="4" type="ORF">OKIOD_LOCUS2119</name>
</gene>
<feature type="region of interest" description="Disordered" evidence="2">
    <location>
        <begin position="1251"/>
        <end position="1274"/>
    </location>
</feature>
<dbReference type="InterPro" id="IPR056843">
    <property type="entry name" value="THADA-like_TPR"/>
</dbReference>
<dbReference type="PROSITE" id="PS00028">
    <property type="entry name" value="ZINC_FINGER_C2H2_1"/>
    <property type="match status" value="5"/>
</dbReference>
<evidence type="ECO:0000256" key="1">
    <source>
        <dbReference type="PROSITE-ProRule" id="PRU00042"/>
    </source>
</evidence>
<dbReference type="SMART" id="SM00355">
    <property type="entry name" value="ZnF_C2H2"/>
    <property type="match status" value="8"/>
</dbReference>
<keyword evidence="1" id="KW-0862">Zinc</keyword>
<feature type="domain" description="C2H2-type" evidence="3">
    <location>
        <begin position="1310"/>
        <end position="1338"/>
    </location>
</feature>
<sequence length="1599" mass="183884">MSNSLIDFCSLTSQLEHSVASQKFQNLPSLLENDTDLVYFLSFIPQFHKNVRKAAWKSCQKKFKSSNGAEMIEEAFKNQKTEELRKDFLYFISSYGDPKCLLGLETFSWLVKRTEEAIQSLEDLQDLATLTKILNSTIKVLSESQIASVSTLIPFMKNALQKTEFHLHIELCASCAVTIVNFGIVKQFSPDEFFAFLELEKEDNDVVYKLFIVRALVSCLPEESLLMDFESWRICDFLIATMIDISLKTTLQPTQICYAVRGLTESVEFFQRKKISLSEEIFSLLQKSGILTKMSEHPLDVVRVNSWKLIKIVAQHKLSTTTEDLIRLEVITIINNGFSTRSETIWLTNLMDPVILESNILRIAKIVEKALENGKEQSMAPLSGALLGKCFEVCPETTLFSIMCRFPIICDKYDPNARRLFFEVILPKMLATKKVGEAFLSHCKNFKSPETTQLIISILKLQKTSFSDGLISTDDLKQLLFSKSIDSRLNTLGYITTSWKTAMPFSTLSLDLIRTSISCNLNLQRPSHRQLLNSILSRVFSRFDASFVYSKSQEDYLKFIEFIVNLSLNELVPGASMARNSLILTYLNYVMDLRNDSLRKHVIKVISKLTDILFERLKSLLFNSFQEVAKNAQQTLLKLSNLCKFTPSSQVKSIELLRKSKSLSDSSGLVYLLIFDLESEARREKIPIEKLAGNFVLEICEKLDEDLGNADLASCATSKPHYGLLAGLEALLPYLKNAHSSMKEILAQKLLNICAKANDFAIPVVNASSPEGFLPESDISKDFESLKLDGRRIGSDSTELAQLLLVMCWRITKSVSMLMGSMCAVLSAQIECYEKCAAYFVTQLTKGRHRGAFELAATGFTELCQEVRKQKDPRFSKLLDKWLDDCLAILKDEEKVKRLCNTRRSAGLPFMFVAICSADVGTRSKPLLIRTLAEIFPLAEDLSDEEVACHARNILRALFRESNFGEDVLQYAEKAMVMSIAGFADKTWALRNTSAMMYSTLSSRIFGCDNCGNFFRREDQLENHKLRCKEDSEEEVDEFEPEELEPDELVAEEPLEDLEANDEVECEYCEKTFDTMMNLRRHISKAHPNKKHYKCEKGGVAFKRFRELRDHENGCARVEEEEEDEEKEGSGEESDDESEESDVPSNFKPAHLKEKPFTCDDCGKRFRTKSNLSQHEMVHKDVYPFSCEKCGSRFKWQAGLSRHRKKQKEKCKLLQMNQKSNDEHEEPKVEEVTIEEVSDDDFQDFEELNGKEESIDEYEEEIAPSNLKKRKRSTSKSKSKTYKCDECGQQFRSRNGWKDHQKLHSEVFEYSCEECGLQFKLRQTLNSHKRRCHPHKNSEINIVEITIEEDSYEIEISTEEEKSFAESKGSSTTSKRREKKDSYKCDECGKEFKWHCELKNHRKIHGNVYSYRCEKCGSKFKQPQGLYGHRKNQKELCNFLTIDFTSIPKDDENEEIKLEEMTIEEVLEDKFNELELEESTVSNQSKEKVSGVNEDDSFKVPKSPKIPTLIIPKEDLKRPKKVSKQKTLMRKRKHLKIKARRIINRVMHYHVNEEDEDGSVTPRWLPIFEVKDFNDVIEFEKFMDKVEKGSEDDRFVPQE</sequence>